<dbReference type="EMBL" id="CAJPDQ010000004">
    <property type="protein sequence ID" value="CAF9907836.1"/>
    <property type="molecule type" value="Genomic_DNA"/>
</dbReference>
<evidence type="ECO:0008006" key="3">
    <source>
        <dbReference type="Google" id="ProtNLM"/>
    </source>
</evidence>
<gene>
    <name evidence="1" type="ORF">GOMPHAMPRED_005999</name>
</gene>
<evidence type="ECO:0000313" key="2">
    <source>
        <dbReference type="Proteomes" id="UP000664169"/>
    </source>
</evidence>
<sequence>MPSIRQYIPKAPNGPFPYTSADLKPMDDRDELFYSTSRFVTHIDDNAISALRKYYEILPEGRVLDFCSSWISHFPEGREALGMGMNEAELRDNPILKEYKVQDLNVNPVIPFKELDASTCTVSIDYLTRPVEVLSSLRENTEPGGSVHLAISNRCFPTKVVGRWLRVSEDQRLDMVGDYLWWSGWRNIEIQTLVQESGTDPLWIVRGINQHEAGTS</sequence>
<dbReference type="Proteomes" id="UP000664169">
    <property type="component" value="Unassembled WGS sequence"/>
</dbReference>
<evidence type="ECO:0000313" key="1">
    <source>
        <dbReference type="EMBL" id="CAF9907836.1"/>
    </source>
</evidence>
<dbReference type="AlphaFoldDB" id="A0A8H3ERZ7"/>
<accession>A0A8H3ERZ7</accession>
<reference evidence="1" key="1">
    <citation type="submission" date="2021-03" db="EMBL/GenBank/DDBJ databases">
        <authorList>
            <person name="Tagirdzhanova G."/>
        </authorList>
    </citation>
    <scope>NUCLEOTIDE SEQUENCE</scope>
</reference>
<dbReference type="PANTHER" id="PTHR43036">
    <property type="entry name" value="OSJNBB0011N17.9 PROTEIN"/>
    <property type="match status" value="1"/>
</dbReference>
<comment type="caution">
    <text evidence="1">The sequence shown here is derived from an EMBL/GenBank/DDBJ whole genome shotgun (WGS) entry which is preliminary data.</text>
</comment>
<organism evidence="1 2">
    <name type="scientific">Gomphillus americanus</name>
    <dbReference type="NCBI Taxonomy" id="1940652"/>
    <lineage>
        <taxon>Eukaryota</taxon>
        <taxon>Fungi</taxon>
        <taxon>Dikarya</taxon>
        <taxon>Ascomycota</taxon>
        <taxon>Pezizomycotina</taxon>
        <taxon>Lecanoromycetes</taxon>
        <taxon>OSLEUM clade</taxon>
        <taxon>Ostropomycetidae</taxon>
        <taxon>Ostropales</taxon>
        <taxon>Graphidaceae</taxon>
        <taxon>Gomphilloideae</taxon>
        <taxon>Gomphillus</taxon>
    </lineage>
</organism>
<dbReference type="OrthoDB" id="2013972at2759"/>
<dbReference type="PANTHER" id="PTHR43036:SF2">
    <property type="entry name" value="OS04G0481300 PROTEIN"/>
    <property type="match status" value="1"/>
</dbReference>
<name>A0A8H3ERZ7_9LECA</name>
<keyword evidence="2" id="KW-1185">Reference proteome</keyword>
<protein>
    <recommendedName>
        <fullName evidence="3">Methyltransferase type 11 domain-containing protein</fullName>
    </recommendedName>
</protein>
<proteinExistence type="predicted"/>